<evidence type="ECO:0000313" key="14">
    <source>
        <dbReference type="Proteomes" id="UP000249375"/>
    </source>
</evidence>
<dbReference type="Pfam" id="PF16353">
    <property type="entry name" value="LacZ_4"/>
    <property type="match status" value="1"/>
</dbReference>
<dbReference type="InterPro" id="IPR008979">
    <property type="entry name" value="Galactose-bd-like_sf"/>
</dbReference>
<dbReference type="InterPro" id="IPR006103">
    <property type="entry name" value="Glyco_hydro_2_cat"/>
</dbReference>
<dbReference type="Gene3D" id="2.60.120.260">
    <property type="entry name" value="Galactose-binding domain-like"/>
    <property type="match status" value="1"/>
</dbReference>
<dbReference type="InterPro" id="IPR004199">
    <property type="entry name" value="B-gal_small/dom_5"/>
</dbReference>
<evidence type="ECO:0000256" key="8">
    <source>
        <dbReference type="ARBA" id="ARBA00023295"/>
    </source>
</evidence>
<dbReference type="PROSITE" id="PS00719">
    <property type="entry name" value="GLYCOSYL_HYDROL_F2_1"/>
    <property type="match status" value="1"/>
</dbReference>
<comment type="similarity">
    <text evidence="3 10">Belongs to the glycosyl hydrolase 2 family.</text>
</comment>
<dbReference type="Pfam" id="PF02837">
    <property type="entry name" value="Glyco_hydro_2_N"/>
    <property type="match status" value="1"/>
</dbReference>
<evidence type="ECO:0000256" key="7">
    <source>
        <dbReference type="ARBA" id="ARBA00022837"/>
    </source>
</evidence>
<keyword evidence="8 10" id="KW-0326">Glycosidase</keyword>
<reference evidence="13 14" key="1">
    <citation type="submission" date="2018-11" db="EMBL/GenBank/DDBJ databases">
        <authorList>
            <person name="Na S.W."/>
            <person name="Baik M."/>
        </authorList>
    </citation>
    <scope>NUCLEOTIDE SEQUENCE [LARGE SCALE GENOMIC DNA]</scope>
    <source>
        <strain evidence="13 14">E39</strain>
    </source>
</reference>
<dbReference type="FunFam" id="3.20.20.80:FF:000121">
    <property type="entry name" value="Beta-galactosidase"/>
    <property type="match status" value="1"/>
</dbReference>
<accession>A0A5P8E448</accession>
<keyword evidence="6 10" id="KW-0378">Hydrolase</keyword>
<evidence type="ECO:0000256" key="3">
    <source>
        <dbReference type="ARBA" id="ARBA00007401"/>
    </source>
</evidence>
<dbReference type="InterPro" id="IPR006102">
    <property type="entry name" value="Ig-like_GH2"/>
</dbReference>
<dbReference type="SMART" id="SM01038">
    <property type="entry name" value="Bgal_small_N"/>
    <property type="match status" value="1"/>
</dbReference>
<dbReference type="PRINTS" id="PR00132">
    <property type="entry name" value="GLHYDRLASE2"/>
</dbReference>
<keyword evidence="11" id="KW-0732">Signal</keyword>
<dbReference type="InterPro" id="IPR050347">
    <property type="entry name" value="Bact_Beta-galactosidase"/>
</dbReference>
<dbReference type="InterPro" id="IPR032312">
    <property type="entry name" value="LacZ_4"/>
</dbReference>
<keyword evidence="14" id="KW-1185">Reference proteome</keyword>
<dbReference type="PANTHER" id="PTHR46323">
    <property type="entry name" value="BETA-GALACTOSIDASE"/>
    <property type="match status" value="1"/>
</dbReference>
<dbReference type="InterPro" id="IPR013783">
    <property type="entry name" value="Ig-like_fold"/>
</dbReference>
<sequence>MKKIILKSLLVLGLLPFVANAQNETKPYWLDQSKNRINTEEPRSDFFAFEDADKALNGDKKSSSRYISLEGTWKFNFVNDHQDAPKDFFKSDFDDSKWENFPVPGLFELNGHGDPIYKNVGYAWNTQFDNNPPVVEENNNYTGSYRKFVDVPATWNGGKVVLHVGSATSNLQVWVNGIWVGYSEDSKVAAEFDITEYIKPGARNLIALQIMRWCDGSYLEDQDFWRFTGIAREVYLYSRPKVHIKDVIAIPDLDANYKNGTITVKTIIEGSGATPEYILLDTNGNKVVSGKGAEANLKVKSPAKWTAETPNLYKLQVNLKDASGSVVESLVQNVGFRKVEIKNAQLLVNGKPILIKGADRHELDPDGGYVISVDRMVQDVKIMKEMNINAVRTSHYPNDPRWYDLCDQYGLYVVGEANLESHGMGYGKASLAKDISWEQAHIERNKNNVYVLKNHPSIIIWSLGNEAGYGSNFEKAYDFVRAYDPSRPIQYERAEKDGKTDIFCPMYYRPDASEKYVKESPKKPLIQCEYAHAMGNSMGGFRDYWRIIREYPHYQGGFIWDFVDQGITAHRDENGVMQVGSGKTNSGLPSFAYGGDFGRYPASDHNFNCNGLIRPDRVPNPHANEVRYYYQNLWTTLKDAEKAQIEVYNENFFRTIDNVSLNWQMSVNGETMKDGTISNIKLLPQQRQVLTLGNASDLTTLRSQGDVLITLKYVLNNDEPLLKTGYAVARQQLVAKSTESVVPATPLLVNPQKREMKAAVTLSQDNMSVTFNKYTGWIDYIDIDGKPLLKYGTSLKPNFWRAPTDNDYGAGFQRRFAAWKEPAMNLKEFKVEAGKVTAKYEMPAVKCQLIMTYQMNAEGLDVTEQLIPEDQNQLLPRIAMQITLPKGYEDIEYYGRGPGENYIDRNDGDLLGIYKQTVTEQYFGYVRPQESGNKTDVRWFDVKDNSGKGLFIKSIEEPVEVSALHYEVADLDGGPQKEAQHMHSGDLKPRNYTVVNIGYQMGLGCIDSWGAWPLPKYMLKAGDKVVKFRICSKK</sequence>
<dbReference type="InterPro" id="IPR011013">
    <property type="entry name" value="Gal_mutarotase_sf_dom"/>
</dbReference>
<dbReference type="InterPro" id="IPR023232">
    <property type="entry name" value="Glyco_hydro_2_AS"/>
</dbReference>
<name>A0A5P8E448_9BACT</name>
<dbReference type="InterPro" id="IPR023230">
    <property type="entry name" value="Glyco_hydro_2_CS"/>
</dbReference>
<evidence type="ECO:0000259" key="12">
    <source>
        <dbReference type="SMART" id="SM01038"/>
    </source>
</evidence>
<comment type="catalytic activity">
    <reaction evidence="1 10">
        <text>Hydrolysis of terminal non-reducing beta-D-galactose residues in beta-D-galactosides.</text>
        <dbReference type="EC" id="3.2.1.23"/>
    </reaction>
</comment>
<dbReference type="KEGG" id="alq:C7Y71_001420"/>
<comment type="cofactor">
    <cofactor evidence="2">
        <name>Ca(2+)</name>
        <dbReference type="ChEBI" id="CHEBI:29108"/>
    </cofactor>
</comment>
<dbReference type="SUPFAM" id="SSF74650">
    <property type="entry name" value="Galactose mutarotase-like"/>
    <property type="match status" value="1"/>
</dbReference>
<feature type="domain" description="Beta galactosidase small chain/" evidence="12">
    <location>
        <begin position="761"/>
        <end position="1031"/>
    </location>
</feature>
<dbReference type="GO" id="GO:0030246">
    <property type="term" value="F:carbohydrate binding"/>
    <property type="evidence" value="ECO:0007669"/>
    <property type="project" value="InterPro"/>
</dbReference>
<dbReference type="InterPro" id="IPR006104">
    <property type="entry name" value="Glyco_hydro_2_N"/>
</dbReference>
<dbReference type="OrthoDB" id="9801077at2"/>
<organism evidence="13 14">
    <name type="scientific">Pseudoprevotella muciniphila</name>
    <dbReference type="NCBI Taxonomy" id="2133944"/>
    <lineage>
        <taxon>Bacteria</taxon>
        <taxon>Pseudomonadati</taxon>
        <taxon>Bacteroidota</taxon>
        <taxon>Bacteroidia</taxon>
        <taxon>Bacteroidales</taxon>
        <taxon>Prevotellaceae</taxon>
        <taxon>Pseudoprevotella</taxon>
    </lineage>
</organism>
<dbReference type="InterPro" id="IPR014718">
    <property type="entry name" value="GH-type_carb-bd"/>
</dbReference>
<evidence type="ECO:0000256" key="11">
    <source>
        <dbReference type="SAM" id="SignalP"/>
    </source>
</evidence>
<dbReference type="PROSITE" id="PS00608">
    <property type="entry name" value="GLYCOSYL_HYDROL_F2_2"/>
    <property type="match status" value="1"/>
</dbReference>
<dbReference type="AlphaFoldDB" id="A0A5P8E448"/>
<dbReference type="SUPFAM" id="SSF49303">
    <property type="entry name" value="beta-Galactosidase/glucuronidase domain"/>
    <property type="match status" value="2"/>
</dbReference>
<dbReference type="SUPFAM" id="SSF49785">
    <property type="entry name" value="Galactose-binding domain-like"/>
    <property type="match status" value="1"/>
</dbReference>
<evidence type="ECO:0000256" key="9">
    <source>
        <dbReference type="ARBA" id="ARBA00032230"/>
    </source>
</evidence>
<evidence type="ECO:0000256" key="4">
    <source>
        <dbReference type="ARBA" id="ARBA00011245"/>
    </source>
</evidence>
<dbReference type="GO" id="GO:0004565">
    <property type="term" value="F:beta-galactosidase activity"/>
    <property type="evidence" value="ECO:0007669"/>
    <property type="project" value="UniProtKB-EC"/>
</dbReference>
<evidence type="ECO:0000313" key="13">
    <source>
        <dbReference type="EMBL" id="QFQ11785.1"/>
    </source>
</evidence>
<dbReference type="InterPro" id="IPR036156">
    <property type="entry name" value="Beta-gal/glucu_dom_sf"/>
</dbReference>
<evidence type="ECO:0000256" key="10">
    <source>
        <dbReference type="RuleBase" id="RU361154"/>
    </source>
</evidence>
<comment type="subunit">
    <text evidence="4">Monomer.</text>
</comment>
<dbReference type="GO" id="GO:0005990">
    <property type="term" value="P:lactose catabolic process"/>
    <property type="evidence" value="ECO:0007669"/>
    <property type="project" value="TreeGrafter"/>
</dbReference>
<dbReference type="EMBL" id="CP033459">
    <property type="protein sequence ID" value="QFQ11785.1"/>
    <property type="molecule type" value="Genomic_DNA"/>
</dbReference>
<dbReference type="Pfam" id="PF02929">
    <property type="entry name" value="Bgal_small_N"/>
    <property type="match status" value="1"/>
</dbReference>
<feature type="chain" id="PRO_5024291394" description="Beta-galactosidase" evidence="11">
    <location>
        <begin position="22"/>
        <end position="1034"/>
    </location>
</feature>
<dbReference type="Gene3D" id="2.70.98.10">
    <property type="match status" value="1"/>
</dbReference>
<dbReference type="PANTHER" id="PTHR46323:SF2">
    <property type="entry name" value="BETA-GALACTOSIDASE"/>
    <property type="match status" value="1"/>
</dbReference>
<dbReference type="Pfam" id="PF00703">
    <property type="entry name" value="Glyco_hydro_2"/>
    <property type="match status" value="1"/>
</dbReference>
<dbReference type="RefSeq" id="WP_111897839.1">
    <property type="nucleotide sequence ID" value="NZ_CP033459.1"/>
</dbReference>
<dbReference type="Proteomes" id="UP000249375">
    <property type="component" value="Chromosome"/>
</dbReference>
<dbReference type="Pfam" id="PF02836">
    <property type="entry name" value="Glyco_hydro_2_C"/>
    <property type="match status" value="1"/>
</dbReference>
<feature type="signal peptide" evidence="11">
    <location>
        <begin position="1"/>
        <end position="21"/>
    </location>
</feature>
<evidence type="ECO:0000256" key="1">
    <source>
        <dbReference type="ARBA" id="ARBA00001412"/>
    </source>
</evidence>
<evidence type="ECO:0000256" key="2">
    <source>
        <dbReference type="ARBA" id="ARBA00001913"/>
    </source>
</evidence>
<keyword evidence="7" id="KW-0106">Calcium</keyword>
<dbReference type="EC" id="3.2.1.23" evidence="5 10"/>
<gene>
    <name evidence="13" type="ORF">C7Y71_001420</name>
</gene>
<dbReference type="Gene3D" id="2.60.40.10">
    <property type="entry name" value="Immunoglobulins"/>
    <property type="match status" value="2"/>
</dbReference>
<proteinExistence type="inferred from homology"/>
<evidence type="ECO:0000256" key="5">
    <source>
        <dbReference type="ARBA" id="ARBA00012756"/>
    </source>
</evidence>
<dbReference type="GO" id="GO:0009341">
    <property type="term" value="C:beta-galactosidase complex"/>
    <property type="evidence" value="ECO:0007669"/>
    <property type="project" value="InterPro"/>
</dbReference>
<protein>
    <recommendedName>
        <fullName evidence="5 10">Beta-galactosidase</fullName>
        <ecNumber evidence="5 10">3.2.1.23</ecNumber>
    </recommendedName>
    <alternativeName>
        <fullName evidence="9 10">Lactase</fullName>
    </alternativeName>
</protein>
<dbReference type="InterPro" id="IPR017853">
    <property type="entry name" value="GH"/>
</dbReference>
<dbReference type="InterPro" id="IPR006101">
    <property type="entry name" value="Glyco_hydro_2"/>
</dbReference>
<dbReference type="SUPFAM" id="SSF51445">
    <property type="entry name" value="(Trans)glycosidases"/>
    <property type="match status" value="1"/>
</dbReference>
<evidence type="ECO:0000256" key="6">
    <source>
        <dbReference type="ARBA" id="ARBA00022801"/>
    </source>
</evidence>
<dbReference type="Gene3D" id="3.20.20.80">
    <property type="entry name" value="Glycosidases"/>
    <property type="match status" value="1"/>
</dbReference>